<evidence type="ECO:0000313" key="1">
    <source>
        <dbReference type="EMBL" id="KIK18506.1"/>
    </source>
</evidence>
<sequence length="67" mass="7450">MVQSVKASSVEDKSTKVLRSCDYHWCASIVKQGIKRGDREQTVGYREGTRLVKLAILNNGLDPANEV</sequence>
<dbReference type="AlphaFoldDB" id="A0A0C9YPI5"/>
<dbReference type="Proteomes" id="UP000054018">
    <property type="component" value="Unassembled WGS sequence"/>
</dbReference>
<accession>A0A0C9YPI5</accession>
<dbReference type="HOGENOM" id="CLU_2813335_0_0_1"/>
<reference evidence="2" key="2">
    <citation type="submission" date="2015-01" db="EMBL/GenBank/DDBJ databases">
        <title>Evolutionary Origins and Diversification of the Mycorrhizal Mutualists.</title>
        <authorList>
            <consortium name="DOE Joint Genome Institute"/>
            <consortium name="Mycorrhizal Genomics Consortium"/>
            <person name="Kohler A."/>
            <person name="Kuo A."/>
            <person name="Nagy L.G."/>
            <person name="Floudas D."/>
            <person name="Copeland A."/>
            <person name="Barry K.W."/>
            <person name="Cichocki N."/>
            <person name="Veneault-Fourrey C."/>
            <person name="LaButti K."/>
            <person name="Lindquist E.A."/>
            <person name="Lipzen A."/>
            <person name="Lundell T."/>
            <person name="Morin E."/>
            <person name="Murat C."/>
            <person name="Riley R."/>
            <person name="Ohm R."/>
            <person name="Sun H."/>
            <person name="Tunlid A."/>
            <person name="Henrissat B."/>
            <person name="Grigoriev I.V."/>
            <person name="Hibbett D.S."/>
            <person name="Martin F."/>
        </authorList>
    </citation>
    <scope>NUCLEOTIDE SEQUENCE [LARGE SCALE GENOMIC DNA]</scope>
    <source>
        <strain evidence="2">441</strain>
    </source>
</reference>
<protein>
    <submittedName>
        <fullName evidence="1">Uncharacterized protein</fullName>
    </submittedName>
</protein>
<gene>
    <name evidence="1" type="ORF">PISMIDRAFT_684092</name>
</gene>
<name>A0A0C9YPI5_9AGAM</name>
<evidence type="ECO:0000313" key="2">
    <source>
        <dbReference type="Proteomes" id="UP000054018"/>
    </source>
</evidence>
<proteinExistence type="predicted"/>
<dbReference type="EMBL" id="KN833803">
    <property type="protein sequence ID" value="KIK18506.1"/>
    <property type="molecule type" value="Genomic_DNA"/>
</dbReference>
<reference evidence="1 2" key="1">
    <citation type="submission" date="2014-04" db="EMBL/GenBank/DDBJ databases">
        <authorList>
            <consortium name="DOE Joint Genome Institute"/>
            <person name="Kuo A."/>
            <person name="Kohler A."/>
            <person name="Costa M.D."/>
            <person name="Nagy L.G."/>
            <person name="Floudas D."/>
            <person name="Copeland A."/>
            <person name="Barry K.W."/>
            <person name="Cichocki N."/>
            <person name="Veneault-Fourrey C."/>
            <person name="LaButti K."/>
            <person name="Lindquist E.A."/>
            <person name="Lipzen A."/>
            <person name="Lundell T."/>
            <person name="Morin E."/>
            <person name="Murat C."/>
            <person name="Sun H."/>
            <person name="Tunlid A."/>
            <person name="Henrissat B."/>
            <person name="Grigoriev I.V."/>
            <person name="Hibbett D.S."/>
            <person name="Martin F."/>
            <person name="Nordberg H.P."/>
            <person name="Cantor M.N."/>
            <person name="Hua S.X."/>
        </authorList>
    </citation>
    <scope>NUCLEOTIDE SEQUENCE [LARGE SCALE GENOMIC DNA]</scope>
    <source>
        <strain evidence="1 2">441</strain>
    </source>
</reference>
<organism evidence="1 2">
    <name type="scientific">Pisolithus microcarpus 441</name>
    <dbReference type="NCBI Taxonomy" id="765257"/>
    <lineage>
        <taxon>Eukaryota</taxon>
        <taxon>Fungi</taxon>
        <taxon>Dikarya</taxon>
        <taxon>Basidiomycota</taxon>
        <taxon>Agaricomycotina</taxon>
        <taxon>Agaricomycetes</taxon>
        <taxon>Agaricomycetidae</taxon>
        <taxon>Boletales</taxon>
        <taxon>Sclerodermatineae</taxon>
        <taxon>Pisolithaceae</taxon>
        <taxon>Pisolithus</taxon>
    </lineage>
</organism>
<keyword evidence="2" id="KW-1185">Reference proteome</keyword>